<gene>
    <name evidence="1" type="ORF">HUG17_10678</name>
</gene>
<comment type="caution">
    <text evidence="1">The sequence shown here is derived from an EMBL/GenBank/DDBJ whole genome shotgun (WGS) entry which is preliminary data.</text>
</comment>
<reference evidence="1" key="2">
    <citation type="journal article" date="2021" name="World Allergy Organ. J.">
        <title>Chromosome-level assembly of Dermatophagoides farinae genome and transcriptome reveals two novel allergens Der f 37 and Der f 39.</title>
        <authorList>
            <person name="Chen J."/>
            <person name="Cai Z."/>
            <person name="Fan D."/>
            <person name="Hu J."/>
            <person name="Hou Y."/>
            <person name="He Y."/>
            <person name="Zhang Z."/>
            <person name="Zhao Z."/>
            <person name="Gao P."/>
            <person name="Hu W."/>
            <person name="Sun J."/>
            <person name="Li J."/>
            <person name="Ji K."/>
        </authorList>
    </citation>
    <scope>NUCLEOTIDE SEQUENCE</scope>
    <source>
        <strain evidence="1">JKM2019</strain>
    </source>
</reference>
<name>A0A9D4NXH8_DERFA</name>
<accession>A0A9D4NXH8</accession>
<dbReference type="AlphaFoldDB" id="A0A9D4NXH8"/>
<dbReference type="Proteomes" id="UP000828236">
    <property type="component" value="Unassembled WGS sequence"/>
</dbReference>
<reference evidence="1" key="1">
    <citation type="submission" date="2020-06" db="EMBL/GenBank/DDBJ databases">
        <authorList>
            <person name="Ji K."/>
            <person name="Li J."/>
        </authorList>
    </citation>
    <scope>NUCLEOTIDE SEQUENCE</scope>
    <source>
        <strain evidence="1">JKM2019</strain>
        <tissue evidence="1">Whole body</tissue>
    </source>
</reference>
<protein>
    <submittedName>
        <fullName evidence="1">Uncharacterized protein</fullName>
    </submittedName>
</protein>
<proteinExistence type="predicted"/>
<evidence type="ECO:0000313" key="1">
    <source>
        <dbReference type="EMBL" id="KAH7640198.1"/>
    </source>
</evidence>
<organism evidence="1">
    <name type="scientific">Dermatophagoides farinae</name>
    <name type="common">American house dust mite</name>
    <dbReference type="NCBI Taxonomy" id="6954"/>
    <lineage>
        <taxon>Eukaryota</taxon>
        <taxon>Metazoa</taxon>
        <taxon>Ecdysozoa</taxon>
        <taxon>Arthropoda</taxon>
        <taxon>Chelicerata</taxon>
        <taxon>Arachnida</taxon>
        <taxon>Acari</taxon>
        <taxon>Acariformes</taxon>
        <taxon>Sarcoptiformes</taxon>
        <taxon>Astigmata</taxon>
        <taxon>Psoroptidia</taxon>
        <taxon>Analgoidea</taxon>
        <taxon>Pyroglyphidae</taxon>
        <taxon>Dermatophagoidinae</taxon>
        <taxon>Dermatophagoides</taxon>
    </lineage>
</organism>
<dbReference type="EMBL" id="SDOV01000006">
    <property type="protein sequence ID" value="KAH7640198.1"/>
    <property type="molecule type" value="Genomic_DNA"/>
</dbReference>
<sequence>MQRRKKVNKPAINDNDVKEEGDCLKIHQRIERFYRIMRKDFVENIVHLDQLGQQRFNVHDLKRMAAATTLDWQQLQYHFPLLDSKQDVYQYQEIHCLGRSNEQFYSLMLMTECYLTIQLLIQPLHNCNISDHELLMAMIDTFESYRNFAIHQQQSLRSIINGKRSNLITKIATHPQYDDIRQIFFHYEHNKFVRMICDQYGHLYYGYHYVYDQVMKNGNILGTLFRQLYRQTHHKQEL</sequence>